<dbReference type="AlphaFoldDB" id="M0ADT0"/>
<dbReference type="Pfam" id="PF18204">
    <property type="entry name" value="PGF-CTERM"/>
    <property type="match status" value="1"/>
</dbReference>
<dbReference type="GO" id="GO:0005886">
    <property type="term" value="C:plasma membrane"/>
    <property type="evidence" value="ECO:0007669"/>
    <property type="project" value="UniProtKB-SubCell"/>
</dbReference>
<evidence type="ECO:0000259" key="2">
    <source>
        <dbReference type="Pfam" id="PF18204"/>
    </source>
</evidence>
<dbReference type="EMBL" id="AOIL01000012">
    <property type="protein sequence ID" value="ELY96007.1"/>
    <property type="molecule type" value="Genomic_DNA"/>
</dbReference>
<dbReference type="PATRIC" id="fig|1230458.4.peg.684"/>
<dbReference type="GO" id="GO:0030115">
    <property type="term" value="C:S-layer"/>
    <property type="evidence" value="ECO:0007669"/>
    <property type="project" value="UniProtKB-SubCell"/>
</dbReference>
<accession>M0ADT0</accession>
<gene>
    <name evidence="3" type="ORF">C484_03429</name>
</gene>
<dbReference type="NCBIfam" id="TIGR04126">
    <property type="entry name" value="PGF_CTERM"/>
    <property type="match status" value="1"/>
</dbReference>
<name>M0ADT0_9EURY</name>
<keyword evidence="1" id="KW-0732">Signal</keyword>
<organism evidence="3 4">
    <name type="scientific">Natrialba taiwanensis DSM 12281</name>
    <dbReference type="NCBI Taxonomy" id="1230458"/>
    <lineage>
        <taxon>Archaea</taxon>
        <taxon>Methanobacteriati</taxon>
        <taxon>Methanobacteriota</taxon>
        <taxon>Stenosarchaea group</taxon>
        <taxon>Halobacteria</taxon>
        <taxon>Halobacteriales</taxon>
        <taxon>Natrialbaceae</taxon>
        <taxon>Natrialba</taxon>
    </lineage>
</organism>
<evidence type="ECO:0000313" key="4">
    <source>
        <dbReference type="Proteomes" id="UP000011648"/>
    </source>
</evidence>
<sequence>MAVVLITSGCVGTALADTGGDEADPADEVFINDDGDAVLVYNETTDEDEATGEYGLDVSESVAYALITDDMEEDISGAFSMALDDGGVDSSGSLTTDRPAAIDDFSMDVTGEQTAETNEFDATLDLALDTTEAPMASVVQSASSSGEVVSSADEFATRGDFDVEHGMPMTGPETGLDLEITDSDDGYTIAVNQQQNVPAFETDEMRTKENAAASLQSQFDEVTQDTGGDATVTIDEHEFTENDDGSGHLDMAYTVELENVTDGLEQTIADELASDSELDLDQSDAEQVASDLLAAELDTFTLSYTNGADGIEGDWNVAFSGFESAVPALLDLANSVEGMDQETPDYEAMYEAQQEADLTQTAEWDVSYTSADAEQATLTAKFTSETDNWEAYTTALAERDIENPEFSLDASAETVDDEIEMEMSLDVSQEDFLETAMTGLLQDFENDPTVDENATEFVSAFDEADLELAKFDLEMDDGTVTMEAGATFDDLAAFEDQLTDAYDGLSVTHVYGDTDEEATYVYASGMVDGEASEDDVRAESIVNDETTVHMPGEWDEDHPRLDMQQVTDYLGMESTKADTEEGDDDGMPGFGAVAALAALLSTMAVARYRN</sequence>
<dbReference type="InterPro" id="IPR026371">
    <property type="entry name" value="PGF_CTERM"/>
</dbReference>
<proteinExistence type="predicted"/>
<dbReference type="RefSeq" id="WP_006824566.1">
    <property type="nucleotide sequence ID" value="NZ_AOIL01000012.1"/>
</dbReference>
<feature type="domain" description="PGF-CTERM archaeal protein-sorting signal" evidence="2">
    <location>
        <begin position="587"/>
        <end position="607"/>
    </location>
</feature>
<evidence type="ECO:0000313" key="3">
    <source>
        <dbReference type="EMBL" id="ELY96007.1"/>
    </source>
</evidence>
<keyword evidence="4" id="KW-1185">Reference proteome</keyword>
<reference evidence="3 4" key="1">
    <citation type="journal article" date="2014" name="PLoS Genet.">
        <title>Phylogenetically driven sequencing of extremely halophilic archaea reveals strategies for static and dynamic osmo-response.</title>
        <authorList>
            <person name="Becker E.A."/>
            <person name="Seitzer P.M."/>
            <person name="Tritt A."/>
            <person name="Larsen D."/>
            <person name="Krusor M."/>
            <person name="Yao A.I."/>
            <person name="Wu D."/>
            <person name="Madern D."/>
            <person name="Eisen J.A."/>
            <person name="Darling A.E."/>
            <person name="Facciotti M.T."/>
        </authorList>
    </citation>
    <scope>NUCLEOTIDE SEQUENCE [LARGE SCALE GENOMIC DNA]</scope>
    <source>
        <strain evidence="3 4">DSM 12281</strain>
    </source>
</reference>
<dbReference type="Proteomes" id="UP000011648">
    <property type="component" value="Unassembled WGS sequence"/>
</dbReference>
<protein>
    <recommendedName>
        <fullName evidence="2">PGF-CTERM archaeal protein-sorting signal domain-containing protein</fullName>
    </recommendedName>
</protein>
<dbReference type="OrthoDB" id="169813at2157"/>
<comment type="caution">
    <text evidence="3">The sequence shown here is derived from an EMBL/GenBank/DDBJ whole genome shotgun (WGS) entry which is preliminary data.</text>
</comment>
<evidence type="ECO:0000256" key="1">
    <source>
        <dbReference type="ARBA" id="ARBA00022729"/>
    </source>
</evidence>